<comment type="caution">
    <text evidence="1">The sequence shown here is derived from an EMBL/GenBank/DDBJ whole genome shotgun (WGS) entry which is preliminary data.</text>
</comment>
<evidence type="ECO:0000313" key="1">
    <source>
        <dbReference type="EMBL" id="KKL05456.1"/>
    </source>
</evidence>
<gene>
    <name evidence="1" type="ORF">LCGC14_2605830</name>
</gene>
<dbReference type="EMBL" id="LAZR01044108">
    <property type="protein sequence ID" value="KKL05456.1"/>
    <property type="molecule type" value="Genomic_DNA"/>
</dbReference>
<protein>
    <submittedName>
        <fullName evidence="1">Uncharacterized protein</fullName>
    </submittedName>
</protein>
<accession>A0A0F9CIC2</accession>
<sequence>MHIERPTVTRVSYVNGDTSYSISTPSWSNEYIRNARFGDVRETGKRGKEFLKEFNRLADEIERTNRPHNIMRPFVQRNLFKSVRKLNVDVTTI</sequence>
<reference evidence="1" key="1">
    <citation type="journal article" date="2015" name="Nature">
        <title>Complex archaea that bridge the gap between prokaryotes and eukaryotes.</title>
        <authorList>
            <person name="Spang A."/>
            <person name="Saw J.H."/>
            <person name="Jorgensen S.L."/>
            <person name="Zaremba-Niedzwiedzka K."/>
            <person name="Martijn J."/>
            <person name="Lind A.E."/>
            <person name="van Eijk R."/>
            <person name="Schleper C."/>
            <person name="Guy L."/>
            <person name="Ettema T.J."/>
        </authorList>
    </citation>
    <scope>NUCLEOTIDE SEQUENCE</scope>
</reference>
<name>A0A0F9CIC2_9ZZZZ</name>
<proteinExistence type="predicted"/>
<dbReference type="AlphaFoldDB" id="A0A0F9CIC2"/>
<organism evidence="1">
    <name type="scientific">marine sediment metagenome</name>
    <dbReference type="NCBI Taxonomy" id="412755"/>
    <lineage>
        <taxon>unclassified sequences</taxon>
        <taxon>metagenomes</taxon>
        <taxon>ecological metagenomes</taxon>
    </lineage>
</organism>